<accession>A0ABQ8GV42</accession>
<evidence type="ECO:0000256" key="1">
    <source>
        <dbReference type="SAM" id="MobiDB-lite"/>
    </source>
</evidence>
<reference evidence="2 3" key="1">
    <citation type="journal article" date="2021" name="Nat. Commun.">
        <title>Genetic determinants of endophytism in the Arabidopsis root mycobiome.</title>
        <authorList>
            <person name="Mesny F."/>
            <person name="Miyauchi S."/>
            <person name="Thiergart T."/>
            <person name="Pickel B."/>
            <person name="Atanasova L."/>
            <person name="Karlsson M."/>
            <person name="Huettel B."/>
            <person name="Barry K.W."/>
            <person name="Haridas S."/>
            <person name="Chen C."/>
            <person name="Bauer D."/>
            <person name="Andreopoulos W."/>
            <person name="Pangilinan J."/>
            <person name="LaButti K."/>
            <person name="Riley R."/>
            <person name="Lipzen A."/>
            <person name="Clum A."/>
            <person name="Drula E."/>
            <person name="Henrissat B."/>
            <person name="Kohler A."/>
            <person name="Grigoriev I.V."/>
            <person name="Martin F.M."/>
            <person name="Hacquard S."/>
        </authorList>
    </citation>
    <scope>NUCLEOTIDE SEQUENCE [LARGE SCALE GENOMIC DNA]</scope>
    <source>
        <strain evidence="2 3">MPI-SDFR-AT-0080</strain>
    </source>
</reference>
<evidence type="ECO:0000313" key="2">
    <source>
        <dbReference type="EMBL" id="KAH7063268.1"/>
    </source>
</evidence>
<evidence type="ECO:0000313" key="3">
    <source>
        <dbReference type="Proteomes" id="UP000774617"/>
    </source>
</evidence>
<feature type="region of interest" description="Disordered" evidence="1">
    <location>
        <begin position="244"/>
        <end position="265"/>
    </location>
</feature>
<feature type="region of interest" description="Disordered" evidence="1">
    <location>
        <begin position="39"/>
        <end position="64"/>
    </location>
</feature>
<proteinExistence type="predicted"/>
<keyword evidence="3" id="KW-1185">Reference proteome</keyword>
<comment type="caution">
    <text evidence="2">The sequence shown here is derived from an EMBL/GenBank/DDBJ whole genome shotgun (WGS) entry which is preliminary data.</text>
</comment>
<gene>
    <name evidence="2" type="ORF">B0J12DRAFT_164462</name>
</gene>
<dbReference type="Proteomes" id="UP000774617">
    <property type="component" value="Unassembled WGS sequence"/>
</dbReference>
<organism evidence="2 3">
    <name type="scientific">Macrophomina phaseolina</name>
    <dbReference type="NCBI Taxonomy" id="35725"/>
    <lineage>
        <taxon>Eukaryota</taxon>
        <taxon>Fungi</taxon>
        <taxon>Dikarya</taxon>
        <taxon>Ascomycota</taxon>
        <taxon>Pezizomycotina</taxon>
        <taxon>Dothideomycetes</taxon>
        <taxon>Dothideomycetes incertae sedis</taxon>
        <taxon>Botryosphaeriales</taxon>
        <taxon>Botryosphaeriaceae</taxon>
        <taxon>Macrophomina</taxon>
    </lineage>
</organism>
<protein>
    <submittedName>
        <fullName evidence="2">Uncharacterized protein</fullName>
    </submittedName>
</protein>
<dbReference type="EMBL" id="JAGTJR010000002">
    <property type="protein sequence ID" value="KAH7063268.1"/>
    <property type="molecule type" value="Genomic_DNA"/>
</dbReference>
<sequence>MSCLYSPTRALPQTCRARLSPFPTHEIQGVSYTHMMPRDSRQHGRAGPTFCATERRGGRAKRGGRVRGLRCSALGPSCPTEGRETFPLTRASKTHVLRVSGKVEGQESRGVTENQGVSPSPFYAPAAFSGCIVGINPVLLDHDPSCTSSVGHRRLFCLPTSQSSQPKQPSHGHSPPNMSCNPACHPTVGSAPHTLPISNAYYCCKCQYGPMLYTLHPACIMCGTAACSYCSPATIHAQLEHTRQRAQSVQAGPRDPYGSTRGLDSHSDASMMLRYLHDESSVSERLSNGRVQRSLTDLEENLDSLLQQYGYNMRNAGQKL</sequence>
<name>A0ABQ8GV42_9PEZI</name>